<comment type="caution">
    <text evidence="1">The sequence shown here is derived from an EMBL/GenBank/DDBJ whole genome shotgun (WGS) entry which is preliminary data.</text>
</comment>
<reference evidence="1 2" key="1">
    <citation type="submission" date="2019-08" db="EMBL/GenBank/DDBJ databases">
        <title>In-depth cultivation of the pig gut microbiome towards novel bacterial diversity and tailored functional studies.</title>
        <authorList>
            <person name="Wylensek D."/>
            <person name="Hitch T.C.A."/>
            <person name="Clavel T."/>
        </authorList>
    </citation>
    <scope>NUCLEOTIDE SEQUENCE [LARGE SCALE GENOMIC DNA]</scope>
    <source>
        <strain evidence="1 2">RF-GAM-744-WT-7</strain>
    </source>
</reference>
<dbReference type="AlphaFoldDB" id="A0A7K0K4G1"/>
<gene>
    <name evidence="1" type="ORF">FYJ63_08805</name>
</gene>
<evidence type="ECO:0000313" key="2">
    <source>
        <dbReference type="Proteomes" id="UP000442535"/>
    </source>
</evidence>
<sequence length="242" mass="26303">MDETQLLALATQLPVSQLGDQLLHLQPGSKLGLYLLELSNLPVSSEQVEVAEVDLSRPLNWILEGLRVESCGNCGIDLSEFEAALAHPDEEFLSFFPVQDQERIQDSLRSYFTLAVKSGMVTIAGNQVMLSLMGIRQLRSPQPVLPLMAFALSDCDNEGAFQRMIMGALAQAFAGAEWALPGEPAGVAVEFLAEMGDEVDVETEARILRIFNELIYGAGCGSPTDDTAMVLLQYLVSEALQP</sequence>
<evidence type="ECO:0000313" key="1">
    <source>
        <dbReference type="EMBL" id="MST50324.1"/>
    </source>
</evidence>
<name>A0A7K0K4G1_9ACTO</name>
<dbReference type="EMBL" id="VUMY01000016">
    <property type="protein sequence ID" value="MST50324.1"/>
    <property type="molecule type" value="Genomic_DNA"/>
</dbReference>
<organism evidence="1 2">
    <name type="scientific">Mobiluncus porci</name>
    <dbReference type="NCBI Taxonomy" id="2652278"/>
    <lineage>
        <taxon>Bacteria</taxon>
        <taxon>Bacillati</taxon>
        <taxon>Actinomycetota</taxon>
        <taxon>Actinomycetes</taxon>
        <taxon>Actinomycetales</taxon>
        <taxon>Actinomycetaceae</taxon>
        <taxon>Mobiluncus</taxon>
    </lineage>
</organism>
<dbReference type="Proteomes" id="UP000442535">
    <property type="component" value="Unassembled WGS sequence"/>
</dbReference>
<accession>A0A7K0K4G1</accession>
<proteinExistence type="predicted"/>
<keyword evidence="2" id="KW-1185">Reference proteome</keyword>
<protein>
    <submittedName>
        <fullName evidence="1">Uncharacterized protein</fullName>
    </submittedName>
</protein>